<dbReference type="KEGG" id="bacg:D2962_04155"/>
<organism evidence="2 3">
    <name type="scientific">Biomaibacter acetigenes</name>
    <dbReference type="NCBI Taxonomy" id="2316383"/>
    <lineage>
        <taxon>Bacteria</taxon>
        <taxon>Bacillati</taxon>
        <taxon>Bacillota</taxon>
        <taxon>Clostridia</taxon>
        <taxon>Thermosediminibacterales</taxon>
        <taxon>Tepidanaerobacteraceae</taxon>
        <taxon>Biomaibacter</taxon>
    </lineage>
</organism>
<feature type="transmembrane region" description="Helical" evidence="1">
    <location>
        <begin position="7"/>
        <end position="26"/>
    </location>
</feature>
<dbReference type="EMBL" id="CP033169">
    <property type="protein sequence ID" value="AYO32192.1"/>
    <property type="molecule type" value="Genomic_DNA"/>
</dbReference>
<accession>A0A3G2R9M4</accession>
<dbReference type="Proteomes" id="UP000280960">
    <property type="component" value="Chromosome"/>
</dbReference>
<gene>
    <name evidence="2" type="ORF">D2962_04155</name>
</gene>
<keyword evidence="1" id="KW-0812">Transmembrane</keyword>
<keyword evidence="3" id="KW-1185">Reference proteome</keyword>
<dbReference type="InterPro" id="IPR015001">
    <property type="entry name" value="DUF1850"/>
</dbReference>
<evidence type="ECO:0000313" key="3">
    <source>
        <dbReference type="Proteomes" id="UP000280960"/>
    </source>
</evidence>
<sequence length="177" mass="20733">MKPKIEIFILVFIMLLGLFFSSYRVVREKALVIRDVEQNTQKVIPVPERKFVLSFIHSVQKTPVYEIFYIEDNNKLTLRETKYYSLGVGLPFNEVNSKFSNDEGEFDLKFTRDFDSIPIRVSPIPKHEINIGGKVYPLTVFVKPEDLMIISATDRWSIKNLWRKEQKDGRKLSESRG</sequence>
<proteinExistence type="predicted"/>
<protein>
    <submittedName>
        <fullName evidence="2">DUF1850 domain-containing protein</fullName>
    </submittedName>
</protein>
<dbReference type="Pfam" id="PF08905">
    <property type="entry name" value="DUF1850"/>
    <property type="match status" value="1"/>
</dbReference>
<keyword evidence="1" id="KW-0472">Membrane</keyword>
<dbReference type="AlphaFoldDB" id="A0A3G2R9M4"/>
<evidence type="ECO:0000256" key="1">
    <source>
        <dbReference type="SAM" id="Phobius"/>
    </source>
</evidence>
<name>A0A3G2R9M4_9FIRM</name>
<keyword evidence="1" id="KW-1133">Transmembrane helix</keyword>
<reference evidence="2 3" key="1">
    <citation type="submission" date="2018-10" db="EMBL/GenBank/DDBJ databases">
        <authorList>
            <person name="Zhang X."/>
        </authorList>
    </citation>
    <scope>NUCLEOTIDE SEQUENCE [LARGE SCALE GENOMIC DNA]</scope>
    <source>
        <strain evidence="2 3">SK-G1</strain>
    </source>
</reference>
<evidence type="ECO:0000313" key="2">
    <source>
        <dbReference type="EMBL" id="AYO32192.1"/>
    </source>
</evidence>